<dbReference type="Gene3D" id="2.30.29.30">
    <property type="entry name" value="Pleckstrin-homology domain (PH domain)/Phosphotyrosine-binding domain (PTB)"/>
    <property type="match status" value="1"/>
</dbReference>
<sequence length="1492" mass="171187">MDELTKDGGKEKEENEEEKEEEKEEVKEEETKEEEEQTEEEVTEEGNGEEKEKEEENEEETEEEEEEECENGQKRETDEEEDEIERIITSSSQLLKCEEVNRRTMSLVQSCSAHANLNSAKGQWHNKTETLESEAEEGGEGEDSDEEIIAQHSALVPLRKSKSAFADFLRPSQIGNSKQSAAFACPIIIKKLGPEKEDEQQQKEHSEGIEELIDLARGDVLRFRMSHHLESCASPSRSCCSSSASSLCLDGRTISRWSAPAANSEKETETDDEMCEWGEGEAEAEEEGRKGSSFGMYGKRSGGSWSAPSGLSKGRGGSGGQKRERRKREAEREEGNERKEEEEKEKRREKEKWKEEKKKEEEEEEKWREEENREVTEEKHKEPREEEKEEEDEQGQSDGEEEENASEWDKIGGQHQNMKHLEIDTNGWHFHGKADGAEEMMSTSTDEEEYNDDEENEKRIVGMDQQRQMRVFVSRNCYPMMRCRRNLPTSRSDSQLLWNRQLAQAAPPPPASFPLEETEEEYTTGNRETARRAKTREITHSKTHVGLLLCKEIVEDEQWRRGEKEGEEEEEEEEWKMEEEKKKPNEEEGERKCRRKREEEEEKREEENLMMEEIKTNLEEEKEFKEELDEKMCPQKSAVAFGPFPALSSFNDSLHPYPILFRRQKQAQQAKVLAMRMSLPNPPICHFNHSNFLPKIRAASSVDEIPMVDDCPSPNQSPLLPSEKMITKRMAEDGASLSLAANYSEDEESGGDETEGKGKRREKLQRSAAESLCRRGSPPLAQNELLSESEISDLEQQIASGRLEERKDSWERRKIEEGTEQEMWEEERSDKDGKEEEQEEMRESERMDEEERKGVEEKEGEERKRELEEEREEEEENEEEEGEREMEDEWTKKTEFRKCFRQHGEASFSSGEADPLFLSAGKFGQTFSIGTSSSMPIFPSNASKNYWGGRNVQPNFWQSEYSAEENGNEWAEGRKMQRSATAETGGRGGAGRRTRRVLPTRPDEQKQSAGSGSGAWTAAEEGGGEASFCAILHRRLLPSIPSTSGEPLDKIDFANATKEHLLNAFQQQKPCGSQQQIGQMHFESAEERDEEKREEEGKKERGTEQSAQFCQTVPILPSPTSVVKLSKVPFVLDESKWAFRSPLGHYPCQNAQSEEYKLSYGMDQSALRLAQRGLSIEESYYEDADGLNGNLTYGGTKGRKEWEENADPHSSDLSLYNIADGNKSSSGISSCCTTSSRSCEPPETNRFMLAKKQRHFKAGDEADPTMPTHRAQFPFMPRHSEQIELQKGDAIRILEKYEDHWCHGINLRSGKKGIFPEAHVVEIDLVDEICRSVLPDGTNHVNRIERDTFYLTMLASIEVAHHKGNDVLMQAINKVCSVYQQKEEILVPQTVLMEISFRGVHVIDKRKRDIFRCPTFDFFFSLQNISFCGAHPKELRYFGFITKHPLLPRFACHVFLSSDSTQPIVEAIGRAFKRSYDEYMAFAHPTEDIFIE</sequence>
<evidence type="ECO:0000259" key="8">
    <source>
        <dbReference type="PROSITE" id="PS50002"/>
    </source>
</evidence>
<feature type="compositionally biased region" description="Acidic residues" evidence="6">
    <location>
        <begin position="869"/>
        <end position="888"/>
    </location>
</feature>
<dbReference type="SMART" id="SM00462">
    <property type="entry name" value="PTB"/>
    <property type="match status" value="1"/>
</dbReference>
<feature type="compositionally biased region" description="Low complexity" evidence="6">
    <location>
        <begin position="1008"/>
        <end position="1020"/>
    </location>
</feature>
<dbReference type="PANTHER" id="PTHR47437:SF4">
    <property type="entry name" value="JNK-INTERACTING PROTEIN 1-LIKE PROTEIN"/>
    <property type="match status" value="1"/>
</dbReference>
<feature type="region of interest" description="Disordered" evidence="6">
    <location>
        <begin position="116"/>
        <end position="151"/>
    </location>
</feature>
<dbReference type="EMBL" id="JBICCN010000254">
    <property type="protein sequence ID" value="KAL3082956.1"/>
    <property type="molecule type" value="Genomic_DNA"/>
</dbReference>
<feature type="compositionally biased region" description="Acidic residues" evidence="6">
    <location>
        <begin position="387"/>
        <end position="406"/>
    </location>
</feature>
<gene>
    <name evidence="9" type="ORF">niasHS_010758</name>
</gene>
<dbReference type="InterPro" id="IPR036028">
    <property type="entry name" value="SH3-like_dom_sf"/>
</dbReference>
<feature type="compositionally biased region" description="Acidic residues" evidence="6">
    <location>
        <begin position="565"/>
        <end position="577"/>
    </location>
</feature>
<feature type="compositionally biased region" description="Acidic residues" evidence="6">
    <location>
        <begin position="744"/>
        <end position="753"/>
    </location>
</feature>
<comment type="subcellular location">
    <subcellularLocation>
        <location evidence="1">Cytoplasm</location>
    </subcellularLocation>
</comment>
<feature type="domain" description="PID" evidence="7">
    <location>
        <begin position="1349"/>
        <end position="1480"/>
    </location>
</feature>
<feature type="compositionally biased region" description="Acidic residues" evidence="6">
    <location>
        <begin position="31"/>
        <end position="70"/>
    </location>
</feature>
<dbReference type="PANTHER" id="PTHR47437">
    <property type="entry name" value="JNK-INTERACTING PROTEIN 1-LIKE PROTEIN"/>
    <property type="match status" value="1"/>
</dbReference>
<keyword evidence="3 5" id="KW-0728">SH3 domain</keyword>
<dbReference type="GO" id="GO:0005737">
    <property type="term" value="C:cytoplasm"/>
    <property type="evidence" value="ECO:0007669"/>
    <property type="project" value="UniProtKB-SubCell"/>
</dbReference>
<dbReference type="CDD" id="cd01212">
    <property type="entry name" value="PTB_JIP"/>
    <property type="match status" value="1"/>
</dbReference>
<feature type="region of interest" description="Disordered" evidence="6">
    <location>
        <begin position="968"/>
        <end position="1020"/>
    </location>
</feature>
<evidence type="ECO:0000259" key="7">
    <source>
        <dbReference type="PROSITE" id="PS01179"/>
    </source>
</evidence>
<feature type="region of interest" description="Disordered" evidence="6">
    <location>
        <begin position="258"/>
        <end position="417"/>
    </location>
</feature>
<keyword evidence="10" id="KW-1185">Reference proteome</keyword>
<dbReference type="PROSITE" id="PS50002">
    <property type="entry name" value="SH3"/>
    <property type="match status" value="1"/>
</dbReference>
<protein>
    <submittedName>
        <fullName evidence="9">Uncharacterized protein</fullName>
    </submittedName>
</protein>
<feature type="region of interest" description="Disordered" evidence="6">
    <location>
        <begin position="1068"/>
        <end position="1106"/>
    </location>
</feature>
<comment type="caution">
    <text evidence="9">The sequence shown here is derived from an EMBL/GenBank/DDBJ whole genome shotgun (WGS) entry which is preliminary data.</text>
</comment>
<dbReference type="SUPFAM" id="SSF50044">
    <property type="entry name" value="SH3-domain"/>
    <property type="match status" value="1"/>
</dbReference>
<proteinExistence type="inferred from homology"/>
<feature type="compositionally biased region" description="Basic and acidic residues" evidence="6">
    <location>
        <begin position="841"/>
        <end position="868"/>
    </location>
</feature>
<feature type="compositionally biased region" description="Acidic residues" evidence="6">
    <location>
        <begin position="131"/>
        <end position="148"/>
    </location>
</feature>
<feature type="compositionally biased region" description="Basic and acidic residues" evidence="6">
    <location>
        <begin position="327"/>
        <end position="386"/>
    </location>
</feature>
<evidence type="ECO:0000256" key="2">
    <source>
        <dbReference type="ARBA" id="ARBA00009866"/>
    </source>
</evidence>
<feature type="compositionally biased region" description="Basic and acidic residues" evidence="6">
    <location>
        <begin position="802"/>
        <end position="817"/>
    </location>
</feature>
<dbReference type="InterPro" id="IPR047178">
    <property type="entry name" value="JIP1_scaffold"/>
</dbReference>
<evidence type="ECO:0000313" key="10">
    <source>
        <dbReference type="Proteomes" id="UP001620645"/>
    </source>
</evidence>
<feature type="compositionally biased region" description="Basic and acidic residues" evidence="6">
    <location>
        <begin position="578"/>
        <end position="591"/>
    </location>
</feature>
<accession>A0ABD2IUG2</accession>
<dbReference type="PROSITE" id="PS01179">
    <property type="entry name" value="PID"/>
    <property type="match status" value="1"/>
</dbReference>
<evidence type="ECO:0000256" key="3">
    <source>
        <dbReference type="ARBA" id="ARBA00022443"/>
    </source>
</evidence>
<evidence type="ECO:0000313" key="9">
    <source>
        <dbReference type="EMBL" id="KAL3082956.1"/>
    </source>
</evidence>
<feature type="region of interest" description="Disordered" evidence="6">
    <location>
        <begin position="1"/>
        <end position="93"/>
    </location>
</feature>
<organism evidence="9 10">
    <name type="scientific">Heterodera schachtii</name>
    <name type="common">Sugarbeet cyst nematode worm</name>
    <name type="synonym">Tylenchus schachtii</name>
    <dbReference type="NCBI Taxonomy" id="97005"/>
    <lineage>
        <taxon>Eukaryota</taxon>
        <taxon>Metazoa</taxon>
        <taxon>Ecdysozoa</taxon>
        <taxon>Nematoda</taxon>
        <taxon>Chromadorea</taxon>
        <taxon>Rhabditida</taxon>
        <taxon>Tylenchina</taxon>
        <taxon>Tylenchomorpha</taxon>
        <taxon>Tylenchoidea</taxon>
        <taxon>Heteroderidae</taxon>
        <taxon>Heteroderinae</taxon>
        <taxon>Heterodera</taxon>
    </lineage>
</organism>
<dbReference type="InterPro" id="IPR001452">
    <property type="entry name" value="SH3_domain"/>
</dbReference>
<dbReference type="SMART" id="SM00326">
    <property type="entry name" value="SH3"/>
    <property type="match status" value="1"/>
</dbReference>
<evidence type="ECO:0000256" key="4">
    <source>
        <dbReference type="ARBA" id="ARBA00022490"/>
    </source>
</evidence>
<dbReference type="SUPFAM" id="SSF50729">
    <property type="entry name" value="PH domain-like"/>
    <property type="match status" value="1"/>
</dbReference>
<feature type="domain" description="SH3" evidence="8">
    <location>
        <begin position="1264"/>
        <end position="1325"/>
    </location>
</feature>
<feature type="compositionally biased region" description="Basic and acidic residues" evidence="6">
    <location>
        <begin position="1"/>
        <end position="13"/>
    </location>
</feature>
<feature type="region of interest" description="Disordered" evidence="6">
    <location>
        <begin position="730"/>
        <end position="891"/>
    </location>
</feature>
<evidence type="ECO:0000256" key="5">
    <source>
        <dbReference type="PROSITE-ProRule" id="PRU00192"/>
    </source>
</evidence>
<dbReference type="InterPro" id="IPR011993">
    <property type="entry name" value="PH-like_dom_sf"/>
</dbReference>
<feature type="region of interest" description="Disordered" evidence="6">
    <location>
        <begin position="505"/>
        <end position="536"/>
    </location>
</feature>
<feature type="compositionally biased region" description="Basic and acidic residues" evidence="6">
    <location>
        <begin position="1090"/>
        <end position="1103"/>
    </location>
</feature>
<evidence type="ECO:0000256" key="1">
    <source>
        <dbReference type="ARBA" id="ARBA00004496"/>
    </source>
</evidence>
<dbReference type="Gene3D" id="2.30.30.40">
    <property type="entry name" value="SH3 Domains"/>
    <property type="match status" value="1"/>
</dbReference>
<dbReference type="Pfam" id="PF00018">
    <property type="entry name" value="SH3_1"/>
    <property type="match status" value="1"/>
</dbReference>
<keyword evidence="4" id="KW-0963">Cytoplasm</keyword>
<dbReference type="Pfam" id="PF00640">
    <property type="entry name" value="PID"/>
    <property type="match status" value="1"/>
</dbReference>
<dbReference type="Proteomes" id="UP001620645">
    <property type="component" value="Unassembled WGS sequence"/>
</dbReference>
<feature type="compositionally biased region" description="Acidic residues" evidence="6">
    <location>
        <begin position="14"/>
        <end position="23"/>
    </location>
</feature>
<comment type="similarity">
    <text evidence="2">Belongs to the JIP scaffold family.</text>
</comment>
<feature type="compositionally biased region" description="Acidic residues" evidence="6">
    <location>
        <begin position="268"/>
        <end position="286"/>
    </location>
</feature>
<reference evidence="9 10" key="1">
    <citation type="submission" date="2024-10" db="EMBL/GenBank/DDBJ databases">
        <authorList>
            <person name="Kim D."/>
        </authorList>
    </citation>
    <scope>NUCLEOTIDE SEQUENCE [LARGE SCALE GENOMIC DNA]</scope>
    <source>
        <strain evidence="9">Taebaek</strain>
    </source>
</reference>
<feature type="region of interest" description="Disordered" evidence="6">
    <location>
        <begin position="558"/>
        <end position="607"/>
    </location>
</feature>
<dbReference type="InterPro" id="IPR006020">
    <property type="entry name" value="PTB/PI_dom"/>
</dbReference>
<feature type="compositionally biased region" description="Polar residues" evidence="6">
    <location>
        <begin position="1068"/>
        <end position="1078"/>
    </location>
</feature>
<evidence type="ECO:0000256" key="6">
    <source>
        <dbReference type="SAM" id="MobiDB-lite"/>
    </source>
</evidence>
<name>A0ABD2IUG2_HETSC</name>